<feature type="signal peptide" evidence="7">
    <location>
        <begin position="1"/>
        <end position="22"/>
    </location>
</feature>
<dbReference type="GO" id="GO:0031708">
    <property type="term" value="F:endothelin B receptor binding"/>
    <property type="evidence" value="ECO:0007669"/>
    <property type="project" value="TreeGrafter"/>
</dbReference>
<gene>
    <name evidence="9" type="ORF">DNTS_034909</name>
</gene>
<feature type="domain" description="Endothelin-like toxin" evidence="8">
    <location>
        <begin position="90"/>
        <end position="111"/>
    </location>
</feature>
<dbReference type="PANTHER" id="PTHR13874">
    <property type="entry name" value="ENDOTHELIN"/>
    <property type="match status" value="1"/>
</dbReference>
<evidence type="ECO:0000256" key="3">
    <source>
        <dbReference type="ARBA" id="ARBA00022525"/>
    </source>
</evidence>
<sequence>MESRITLMFIFSLCTTLPEGWGLSVVPRADLDDPPAGHRVRSKRCSCNNQLDSECHYFCHLDIIWVNTPSKTTVYGLGSPLSRRRRSIGRCFCASSVDTTCKSFCHHSSANPSIELLQPMHNKESADPGVLVSRKNLAKARASSMEKTNKRNEDQHPEDTGVRAFEQKMSLPPHELVGRITTLMRNVFLKDRAAAQEPTKHKTE</sequence>
<evidence type="ECO:0000259" key="8">
    <source>
        <dbReference type="SMART" id="SM00272"/>
    </source>
</evidence>
<evidence type="ECO:0000256" key="2">
    <source>
        <dbReference type="ARBA" id="ARBA00010959"/>
    </source>
</evidence>
<keyword evidence="7" id="KW-0732">Signal</keyword>
<dbReference type="InterPro" id="IPR020475">
    <property type="entry name" value="Endothelin"/>
</dbReference>
<dbReference type="GO" id="GO:0005179">
    <property type="term" value="F:hormone activity"/>
    <property type="evidence" value="ECO:0007669"/>
    <property type="project" value="TreeGrafter"/>
</dbReference>
<accession>A0A553QPW4</accession>
<dbReference type="GO" id="GO:0014826">
    <property type="term" value="P:vein smooth muscle contraction"/>
    <property type="evidence" value="ECO:0007669"/>
    <property type="project" value="TreeGrafter"/>
</dbReference>
<evidence type="ECO:0000256" key="4">
    <source>
        <dbReference type="ARBA" id="ARBA00022858"/>
    </source>
</evidence>
<keyword evidence="3" id="KW-0964">Secreted</keyword>
<feature type="domain" description="Endothelin-like toxin" evidence="8">
    <location>
        <begin position="44"/>
        <end position="65"/>
    </location>
</feature>
<keyword evidence="4" id="KW-0838">Vasoactive</keyword>
<feature type="compositionally biased region" description="Basic and acidic residues" evidence="6">
    <location>
        <begin position="147"/>
        <end position="159"/>
    </location>
</feature>
<evidence type="ECO:0000256" key="7">
    <source>
        <dbReference type="SAM" id="SignalP"/>
    </source>
</evidence>
<evidence type="ECO:0000313" key="9">
    <source>
        <dbReference type="EMBL" id="TRY92023.1"/>
    </source>
</evidence>
<feature type="region of interest" description="Disordered" evidence="6">
    <location>
        <begin position="138"/>
        <end position="159"/>
    </location>
</feature>
<evidence type="ECO:0000256" key="5">
    <source>
        <dbReference type="ARBA" id="ARBA00023322"/>
    </source>
</evidence>
<dbReference type="PRINTS" id="PR00365">
    <property type="entry name" value="ENDOTHELIN"/>
</dbReference>
<organism evidence="9 10">
    <name type="scientific">Danionella cerebrum</name>
    <dbReference type="NCBI Taxonomy" id="2873325"/>
    <lineage>
        <taxon>Eukaryota</taxon>
        <taxon>Metazoa</taxon>
        <taxon>Chordata</taxon>
        <taxon>Craniata</taxon>
        <taxon>Vertebrata</taxon>
        <taxon>Euteleostomi</taxon>
        <taxon>Actinopterygii</taxon>
        <taxon>Neopterygii</taxon>
        <taxon>Teleostei</taxon>
        <taxon>Ostariophysi</taxon>
        <taxon>Cypriniformes</taxon>
        <taxon>Danionidae</taxon>
        <taxon>Danioninae</taxon>
        <taxon>Danionella</taxon>
    </lineage>
</organism>
<dbReference type="GO" id="GO:0019229">
    <property type="term" value="P:regulation of vasoconstriction"/>
    <property type="evidence" value="ECO:0007669"/>
    <property type="project" value="InterPro"/>
</dbReference>
<dbReference type="Proteomes" id="UP000316079">
    <property type="component" value="Unassembled WGS sequence"/>
</dbReference>
<dbReference type="PROSITE" id="PS00270">
    <property type="entry name" value="ENDOTHELIN"/>
    <property type="match status" value="2"/>
</dbReference>
<dbReference type="Pfam" id="PF00322">
    <property type="entry name" value="Endothelin"/>
    <property type="match status" value="1"/>
</dbReference>
<comment type="similarity">
    <text evidence="2">Belongs to the endothelin/sarafotoxin family.</text>
</comment>
<name>A0A553QPW4_9TELE</name>
<feature type="chain" id="PRO_5021758202" description="Endothelin-like toxin domain-containing protein" evidence="7">
    <location>
        <begin position="23"/>
        <end position="204"/>
    </location>
</feature>
<dbReference type="AlphaFoldDB" id="A0A553QPW4"/>
<dbReference type="STRING" id="623744.A0A553QPW4"/>
<comment type="subcellular location">
    <subcellularLocation>
        <location evidence="1">Secreted</location>
    </subcellularLocation>
</comment>
<dbReference type="InterPro" id="IPR001928">
    <property type="entry name" value="Endothln-like_toxin"/>
</dbReference>
<evidence type="ECO:0000256" key="6">
    <source>
        <dbReference type="SAM" id="MobiDB-lite"/>
    </source>
</evidence>
<protein>
    <recommendedName>
        <fullName evidence="8">Endothelin-like toxin domain-containing protein</fullName>
    </recommendedName>
</protein>
<reference evidence="9 10" key="1">
    <citation type="journal article" date="2019" name="Sci. Data">
        <title>Hybrid genome assembly and annotation of Danionella translucida.</title>
        <authorList>
            <person name="Kadobianskyi M."/>
            <person name="Schulze L."/>
            <person name="Schuelke M."/>
            <person name="Judkewitz B."/>
        </authorList>
    </citation>
    <scope>NUCLEOTIDE SEQUENCE [LARGE SCALE GENOMIC DNA]</scope>
    <source>
        <strain evidence="9 10">Bolton</strain>
    </source>
</reference>
<dbReference type="GO" id="GO:0006874">
    <property type="term" value="P:intracellular calcium ion homeostasis"/>
    <property type="evidence" value="ECO:0007669"/>
    <property type="project" value="TreeGrafter"/>
</dbReference>
<dbReference type="EMBL" id="SRMA01025691">
    <property type="protein sequence ID" value="TRY92023.1"/>
    <property type="molecule type" value="Genomic_DNA"/>
</dbReference>
<dbReference type="GO" id="GO:0005615">
    <property type="term" value="C:extracellular space"/>
    <property type="evidence" value="ECO:0007669"/>
    <property type="project" value="TreeGrafter"/>
</dbReference>
<dbReference type="PANTHER" id="PTHR13874:SF9">
    <property type="entry name" value="ENDOTHELIN-2"/>
    <property type="match status" value="1"/>
</dbReference>
<proteinExistence type="inferred from homology"/>
<comment type="caution">
    <text evidence="9">The sequence shown here is derived from an EMBL/GenBank/DDBJ whole genome shotgun (WGS) entry which is preliminary data.</text>
</comment>
<keyword evidence="10" id="KW-1185">Reference proteome</keyword>
<dbReference type="OrthoDB" id="8873756at2759"/>
<evidence type="ECO:0000313" key="10">
    <source>
        <dbReference type="Proteomes" id="UP000316079"/>
    </source>
</evidence>
<dbReference type="SMART" id="SM00272">
    <property type="entry name" value="END"/>
    <property type="match status" value="2"/>
</dbReference>
<evidence type="ECO:0000256" key="1">
    <source>
        <dbReference type="ARBA" id="ARBA00004613"/>
    </source>
</evidence>
<dbReference type="InterPro" id="IPR019764">
    <property type="entry name" value="Endothelin_toxin_CS"/>
</dbReference>
<keyword evidence="5" id="KW-0839">Vasoconstrictor</keyword>
<dbReference type="GO" id="GO:0003100">
    <property type="term" value="P:regulation of systemic arterial blood pressure by endothelin"/>
    <property type="evidence" value="ECO:0007669"/>
    <property type="project" value="TreeGrafter"/>
</dbReference>